<dbReference type="InterPro" id="IPR036844">
    <property type="entry name" value="Hint_dom_sf"/>
</dbReference>
<evidence type="ECO:0000259" key="1">
    <source>
        <dbReference type="Pfam" id="PF13403"/>
    </source>
</evidence>
<proteinExistence type="predicted"/>
<dbReference type="EMBL" id="BDES01000006">
    <property type="protein sequence ID" value="GCD51683.1"/>
    <property type="molecule type" value="Genomic_DNA"/>
</dbReference>
<dbReference type="Pfam" id="PF13403">
    <property type="entry name" value="Hint_2"/>
    <property type="match status" value="1"/>
</dbReference>
<dbReference type="SUPFAM" id="SSF51294">
    <property type="entry name" value="Hedgehog/intein (Hint) domain"/>
    <property type="match status" value="1"/>
</dbReference>
<accession>A0A401WQT9</accession>
<reference evidence="2 3" key="1">
    <citation type="submission" date="2016-06" db="EMBL/GenBank/DDBJ databases">
        <title>Acetobacter pasteurianus NBRC 3188 whole genome sequencing project.</title>
        <authorList>
            <person name="Matsutani M."/>
            <person name="Shiwa Y."/>
            <person name="Okamoto-Kainuma A."/>
            <person name="Ishikawa M."/>
            <person name="Koizumi Y."/>
            <person name="Yoshikawa H."/>
            <person name="Yakushi T."/>
            <person name="Matsushita K."/>
        </authorList>
    </citation>
    <scope>NUCLEOTIDE SEQUENCE [LARGE SCALE GENOMIC DNA]</scope>
    <source>
        <strain evidence="2 3">NBRC 3188</strain>
    </source>
</reference>
<gene>
    <name evidence="2" type="ORF">NBRC3188_0380</name>
</gene>
<protein>
    <submittedName>
        <fullName evidence="2">Outer membrane protein</fullName>
    </submittedName>
</protein>
<evidence type="ECO:0000313" key="3">
    <source>
        <dbReference type="Proteomes" id="UP000287300"/>
    </source>
</evidence>
<sequence>MGGKGVAVTINSSGNWSDLATDSTDIILDGTASPITLNIIAHNYGGWTEGDTENSNFHDVTMTVKGDVTLTGDGYLSINNNLTNDATSFTVESTNFSVNGTLSGNTVTIANGGSLSVGTLTAPVTFGASPSDSSTYNTLIVNNYAASGTLTINNLSPRDQIVFSNGQTTSLSWSDNGNEIVDQNGDVLANVTFADGYTKDDYSFNGDTVTVTCFLAGSMIRTPEGEKAVENIQLGDDVLTFDWQHNKNVARTVVWAGKAHAHVQADLADDEAGWPVRILENAIAPGVPYKDMLVTAEHCLFFNGKFVPARMLVNGVSIFYDKSITSYDYYHVETEQHSVITADGVQTESYLDTGNRSTFRQLGKVVALRGKAKSWAHDAGAPLGVERAFVEPLFYALSARAHKIASPAVCAQTAKTTTDPDLHLVTNTGAIVRPLRKETKKYSFMLPSGTQFVRVVSRASRPADVIGPFVDDRRYMGVAVMDVRLFCATLTHDITAHLQAEKPAGWHASDWADCAWTNGDAVLPLGDYLTNGNMGILSMTIQQAGPYLVEDQKAANLNLLSA</sequence>
<feature type="domain" description="Hedgehog/Intein (Hint)" evidence="1">
    <location>
        <begin position="212"/>
        <end position="353"/>
    </location>
</feature>
<name>A0A401WQT9_ACEPA</name>
<dbReference type="RefSeq" id="WP_124295042.1">
    <property type="nucleotide sequence ID" value="NZ_BDES01000006.1"/>
</dbReference>
<dbReference type="Proteomes" id="UP000287300">
    <property type="component" value="Unassembled WGS sequence"/>
</dbReference>
<comment type="caution">
    <text evidence="2">The sequence shown here is derived from an EMBL/GenBank/DDBJ whole genome shotgun (WGS) entry which is preliminary data.</text>
</comment>
<evidence type="ECO:0000313" key="2">
    <source>
        <dbReference type="EMBL" id="GCD51683.1"/>
    </source>
</evidence>
<organism evidence="2 3">
    <name type="scientific">Acetobacter pasteurianus NBRC 3188</name>
    <dbReference type="NCBI Taxonomy" id="1226663"/>
    <lineage>
        <taxon>Bacteria</taxon>
        <taxon>Pseudomonadati</taxon>
        <taxon>Pseudomonadota</taxon>
        <taxon>Alphaproteobacteria</taxon>
        <taxon>Acetobacterales</taxon>
        <taxon>Acetobacteraceae</taxon>
        <taxon>Acetobacter</taxon>
    </lineage>
</organism>
<dbReference type="Gene3D" id="2.170.16.10">
    <property type="entry name" value="Hedgehog/Intein (Hint) domain"/>
    <property type="match status" value="1"/>
</dbReference>
<dbReference type="InterPro" id="IPR028992">
    <property type="entry name" value="Hedgehog/Intein_dom"/>
</dbReference>
<dbReference type="AlphaFoldDB" id="A0A401WQT9"/>